<keyword evidence="2" id="KW-1185">Reference proteome</keyword>
<evidence type="ECO:0000313" key="1">
    <source>
        <dbReference type="EMBL" id="KIP20366.1"/>
    </source>
</evidence>
<sequence>MLFKSLEFKNVDGQKVKIIEIPVLEDDNPYQFMVKVRLQTFIAQVHARKSPKKVYSFKEYLKRVLKWPVYEQIFKSEILKNNA</sequence>
<dbReference type="InterPro" id="IPR019687">
    <property type="entry name" value="DUF2535"/>
</dbReference>
<accession>A0A0D0GX63</accession>
<organism evidence="1 2">
    <name type="scientific">Anoxybacillus ayderensis</name>
    <dbReference type="NCBI Taxonomy" id="265546"/>
    <lineage>
        <taxon>Bacteria</taxon>
        <taxon>Bacillati</taxon>
        <taxon>Bacillota</taxon>
        <taxon>Bacilli</taxon>
        <taxon>Bacillales</taxon>
        <taxon>Anoxybacillaceae</taxon>
        <taxon>Anoxybacillus</taxon>
    </lineage>
</organism>
<protein>
    <submittedName>
        <fullName evidence="1">Uncharacterized protein</fullName>
    </submittedName>
</protein>
<evidence type="ECO:0000313" key="2">
    <source>
        <dbReference type="Proteomes" id="UP000032047"/>
    </source>
</evidence>
<dbReference type="RefSeq" id="WP_021094802.1">
    <property type="nucleotide sequence ID" value="NZ_ANOC01000025.1"/>
</dbReference>
<dbReference type="Pfam" id="PF10751">
    <property type="entry name" value="DUF2535"/>
    <property type="match status" value="1"/>
</dbReference>
<dbReference type="EMBL" id="JXTG01000018">
    <property type="protein sequence ID" value="KIP20366.1"/>
    <property type="molecule type" value="Genomic_DNA"/>
</dbReference>
<dbReference type="PATRIC" id="fig|265546.4.peg.2524"/>
<comment type="caution">
    <text evidence="1">The sequence shown here is derived from an EMBL/GenBank/DDBJ whole genome shotgun (WGS) entry which is preliminary data.</text>
</comment>
<gene>
    <name evidence="1" type="ORF">JV16_02511</name>
</gene>
<reference evidence="1 2" key="1">
    <citation type="submission" date="2015-01" db="EMBL/GenBank/DDBJ databases">
        <title>Genome sequence of Anoxybacillus ayderensis strain AB04.</title>
        <authorList>
            <person name="Belduz A.O."/>
            <person name="Canakci S."/>
            <person name="Chan K.-G."/>
            <person name="Kahar U.M."/>
            <person name="Yaakob A.S."/>
            <person name="Chan C.S."/>
            <person name="Goh K.M."/>
        </authorList>
    </citation>
    <scope>NUCLEOTIDE SEQUENCE [LARGE SCALE GENOMIC DNA]</scope>
    <source>
        <strain evidence="1 2">AB04</strain>
    </source>
</reference>
<dbReference type="Proteomes" id="UP000032047">
    <property type="component" value="Unassembled WGS sequence"/>
</dbReference>
<dbReference type="AlphaFoldDB" id="A0A0D0GX63"/>
<accession>A0A7W0C2Q9</accession>
<proteinExistence type="predicted"/>
<name>A0A0D0GX63_9BACL</name>